<protein>
    <submittedName>
        <fullName evidence="1">Uncharacterized protein</fullName>
    </submittedName>
</protein>
<evidence type="ECO:0000313" key="1">
    <source>
        <dbReference type="EMBL" id="ART30702.1"/>
    </source>
</evidence>
<reference evidence="1" key="1">
    <citation type="submission" date="2017-03" db="EMBL/GenBank/DDBJ databases">
        <title>The mitochondrial genome of the carnivorous plant Utricularia reniformis (Lentibulariaceae): structure, comparative analysis and evolutionary landmarks.</title>
        <authorList>
            <person name="Silva S.R."/>
            <person name="Alvarenga D.O."/>
            <person name="Michael T.P."/>
            <person name="Miranda V.F.O."/>
            <person name="Varani A.M."/>
        </authorList>
    </citation>
    <scope>NUCLEOTIDE SEQUENCE</scope>
</reference>
<organism evidence="1">
    <name type="scientific">Utricularia reniformis</name>
    <dbReference type="NCBI Taxonomy" id="192314"/>
    <lineage>
        <taxon>Eukaryota</taxon>
        <taxon>Viridiplantae</taxon>
        <taxon>Streptophyta</taxon>
        <taxon>Embryophyta</taxon>
        <taxon>Tracheophyta</taxon>
        <taxon>Spermatophyta</taxon>
        <taxon>Magnoliopsida</taxon>
        <taxon>eudicotyledons</taxon>
        <taxon>Gunneridae</taxon>
        <taxon>Pentapetalae</taxon>
        <taxon>asterids</taxon>
        <taxon>lamiids</taxon>
        <taxon>Lamiales</taxon>
        <taxon>Lentibulariaceae</taxon>
        <taxon>Utricularia</taxon>
    </lineage>
</organism>
<dbReference type="EMBL" id="KY774314">
    <property type="protein sequence ID" value="ART30702.1"/>
    <property type="molecule type" value="Genomic_DNA"/>
</dbReference>
<sequence length="60" mass="6988">MVLIVYIYIVYRGYGEAPSFHPSSHEQRASSNEDIEKHILLQRNLTWTGVLNTFAVLFYV</sequence>
<keyword evidence="1" id="KW-0496">Mitochondrion</keyword>
<proteinExistence type="predicted"/>
<dbReference type="AlphaFoldDB" id="A0A1Y0AZU2"/>
<accession>A0A1Y0AZU2</accession>
<gene>
    <name evidence="1" type="ORF">AEK19_MT0439</name>
</gene>
<name>A0A1Y0AZU2_9LAMI</name>
<geneLocation type="mitochondrion" evidence="1"/>